<reference evidence="1" key="1">
    <citation type="journal article" date="2022" name="bioRxiv">
        <title>Sequencing and chromosome-scale assembly of the giantPleurodeles waltlgenome.</title>
        <authorList>
            <person name="Brown T."/>
            <person name="Elewa A."/>
            <person name="Iarovenko S."/>
            <person name="Subramanian E."/>
            <person name="Araus A.J."/>
            <person name="Petzold A."/>
            <person name="Susuki M."/>
            <person name="Suzuki K.-i.T."/>
            <person name="Hayashi T."/>
            <person name="Toyoda A."/>
            <person name="Oliveira C."/>
            <person name="Osipova E."/>
            <person name="Leigh N.D."/>
            <person name="Simon A."/>
            <person name="Yun M.H."/>
        </authorList>
    </citation>
    <scope>NUCLEOTIDE SEQUENCE</scope>
    <source>
        <strain evidence="1">20211129_DDA</strain>
        <tissue evidence="1">Liver</tissue>
    </source>
</reference>
<proteinExistence type="predicted"/>
<evidence type="ECO:0000313" key="1">
    <source>
        <dbReference type="EMBL" id="KAJ1186659.1"/>
    </source>
</evidence>
<sequence length="170" mass="18600">MITPPHSAPGCRLHTLGSSSRSCLPMFYGANRPRWDLQLPSSVLWGRRTEREYDLDTTSLFLSNNGSLGLHAAPLSHLSWMPLAARAASLVPGSKQAKWGPHCRLLEDQPKRLALVTPHRNMGREKGLSVHAQIRMGKFMTATPPAGVGHQPAASLAQRVTEPLDLDTLL</sequence>
<keyword evidence="2" id="KW-1185">Reference proteome</keyword>
<dbReference type="EMBL" id="JANPWB010000005">
    <property type="protein sequence ID" value="KAJ1186659.1"/>
    <property type="molecule type" value="Genomic_DNA"/>
</dbReference>
<dbReference type="Proteomes" id="UP001066276">
    <property type="component" value="Chromosome 3_1"/>
</dbReference>
<gene>
    <name evidence="1" type="ORF">NDU88_003440</name>
</gene>
<name>A0AAV7UE25_PLEWA</name>
<evidence type="ECO:0000313" key="2">
    <source>
        <dbReference type="Proteomes" id="UP001066276"/>
    </source>
</evidence>
<accession>A0AAV7UE25</accession>
<protein>
    <submittedName>
        <fullName evidence="1">Uncharacterized protein</fullName>
    </submittedName>
</protein>
<organism evidence="1 2">
    <name type="scientific">Pleurodeles waltl</name>
    <name type="common">Iberian ribbed newt</name>
    <dbReference type="NCBI Taxonomy" id="8319"/>
    <lineage>
        <taxon>Eukaryota</taxon>
        <taxon>Metazoa</taxon>
        <taxon>Chordata</taxon>
        <taxon>Craniata</taxon>
        <taxon>Vertebrata</taxon>
        <taxon>Euteleostomi</taxon>
        <taxon>Amphibia</taxon>
        <taxon>Batrachia</taxon>
        <taxon>Caudata</taxon>
        <taxon>Salamandroidea</taxon>
        <taxon>Salamandridae</taxon>
        <taxon>Pleurodelinae</taxon>
        <taxon>Pleurodeles</taxon>
    </lineage>
</organism>
<comment type="caution">
    <text evidence="1">The sequence shown here is derived from an EMBL/GenBank/DDBJ whole genome shotgun (WGS) entry which is preliminary data.</text>
</comment>
<dbReference type="AlphaFoldDB" id="A0AAV7UE25"/>